<feature type="domain" description="Minor extracellular protease Epr GA-like" evidence="3">
    <location>
        <begin position="4263"/>
        <end position="4366"/>
    </location>
</feature>
<feature type="coiled-coil region" evidence="2">
    <location>
        <begin position="4683"/>
        <end position="4717"/>
    </location>
</feature>
<name>A0A9X9HXG4_NEISU</name>
<feature type="coiled-coil region" evidence="2">
    <location>
        <begin position="5523"/>
        <end position="5557"/>
    </location>
</feature>
<feature type="domain" description="Minor extracellular protease Epr GA-like" evidence="3">
    <location>
        <begin position="903"/>
        <end position="1006"/>
    </location>
</feature>
<feature type="domain" description="Minor extracellular protease Epr GA-like" evidence="3">
    <location>
        <begin position="1113"/>
        <end position="1216"/>
    </location>
</feature>
<feature type="domain" description="Minor extracellular protease Epr GA-like" evidence="3">
    <location>
        <begin position="3948"/>
        <end position="4051"/>
    </location>
</feature>
<feature type="domain" description="Minor extracellular protease Epr GA-like" evidence="3">
    <location>
        <begin position="2688"/>
        <end position="2791"/>
    </location>
</feature>
<dbReference type="Gene3D" id="2.130.10.130">
    <property type="entry name" value="Integrin alpha, N-terminal"/>
    <property type="match status" value="3"/>
</dbReference>
<feature type="domain" description="Minor extracellular protease Epr GA-like" evidence="3">
    <location>
        <begin position="5523"/>
        <end position="5626"/>
    </location>
</feature>
<dbReference type="EMBL" id="CP073116">
    <property type="protein sequence ID" value="UTG71603.1"/>
    <property type="molecule type" value="Genomic_DNA"/>
</dbReference>
<feature type="coiled-coil region" evidence="2">
    <location>
        <begin position="2898"/>
        <end position="2932"/>
    </location>
</feature>
<feature type="domain" description="Minor extracellular protease Epr GA-like" evidence="3">
    <location>
        <begin position="2268"/>
        <end position="2371"/>
    </location>
</feature>
<feature type="domain" description="Minor extracellular protease Epr GA-like" evidence="3">
    <location>
        <begin position="798"/>
        <end position="901"/>
    </location>
</feature>
<feature type="coiled-coil region" evidence="2">
    <location>
        <begin position="5418"/>
        <end position="5452"/>
    </location>
</feature>
<feature type="coiled-coil region" evidence="2">
    <location>
        <begin position="4263"/>
        <end position="4297"/>
    </location>
</feature>
<feature type="coiled-coil region" evidence="2">
    <location>
        <begin position="1743"/>
        <end position="1777"/>
    </location>
</feature>
<feature type="coiled-coil region" evidence="2">
    <location>
        <begin position="5733"/>
        <end position="5767"/>
    </location>
</feature>
<feature type="coiled-coil region" evidence="2">
    <location>
        <begin position="4788"/>
        <end position="4822"/>
    </location>
</feature>
<feature type="domain" description="Minor extracellular protease Epr GA-like" evidence="3">
    <location>
        <begin position="4053"/>
        <end position="4156"/>
    </location>
</feature>
<feature type="domain" description="Minor extracellular protease Epr GA-like" evidence="3">
    <location>
        <begin position="693"/>
        <end position="796"/>
    </location>
</feature>
<feature type="domain" description="Minor extracellular protease Epr GA-like" evidence="3">
    <location>
        <begin position="5103"/>
        <end position="5206"/>
    </location>
</feature>
<feature type="domain" description="Minor extracellular protease Epr GA-like" evidence="3">
    <location>
        <begin position="378"/>
        <end position="481"/>
    </location>
</feature>
<feature type="coiled-coil region" evidence="2">
    <location>
        <begin position="2583"/>
        <end position="2617"/>
    </location>
</feature>
<feature type="coiled-coil region" evidence="2">
    <location>
        <begin position="1848"/>
        <end position="1882"/>
    </location>
</feature>
<feature type="coiled-coil region" evidence="2">
    <location>
        <begin position="1323"/>
        <end position="1357"/>
    </location>
</feature>
<feature type="coiled-coil region" evidence="2">
    <location>
        <begin position="2268"/>
        <end position="2302"/>
    </location>
</feature>
<feature type="domain" description="Minor extracellular protease Epr GA-like" evidence="3">
    <location>
        <begin position="2793"/>
        <end position="2896"/>
    </location>
</feature>
<feature type="coiled-coil region" evidence="2">
    <location>
        <begin position="3948"/>
        <end position="3982"/>
    </location>
</feature>
<feature type="coiled-coil region" evidence="2">
    <location>
        <begin position="5208"/>
        <end position="5242"/>
    </location>
</feature>
<feature type="domain" description="Minor extracellular protease Epr GA-like" evidence="3">
    <location>
        <begin position="4893"/>
        <end position="4996"/>
    </location>
</feature>
<feature type="coiled-coil region" evidence="2">
    <location>
        <begin position="5103"/>
        <end position="5137"/>
    </location>
</feature>
<feature type="domain" description="Minor extracellular protease Epr GA-like" evidence="3">
    <location>
        <begin position="2163"/>
        <end position="2266"/>
    </location>
</feature>
<feature type="coiled-coil region" evidence="2">
    <location>
        <begin position="4368"/>
        <end position="4402"/>
    </location>
</feature>
<feature type="coiled-coil region" evidence="2">
    <location>
        <begin position="483"/>
        <end position="517"/>
    </location>
</feature>
<feature type="coiled-coil region" evidence="2">
    <location>
        <begin position="4053"/>
        <end position="4087"/>
    </location>
</feature>
<feature type="coiled-coil region" evidence="2">
    <location>
        <begin position="3738"/>
        <end position="3772"/>
    </location>
</feature>
<feature type="domain" description="Minor extracellular protease Epr GA-like" evidence="3">
    <location>
        <begin position="4158"/>
        <end position="4261"/>
    </location>
</feature>
<dbReference type="InterPro" id="IPR001343">
    <property type="entry name" value="Hemolysn_Ca-bd"/>
</dbReference>
<feature type="coiled-coil region" evidence="2">
    <location>
        <begin position="1218"/>
        <end position="1252"/>
    </location>
</feature>
<evidence type="ECO:0000313" key="5">
    <source>
        <dbReference type="Proteomes" id="UP001057305"/>
    </source>
</evidence>
<feature type="coiled-coil region" evidence="2">
    <location>
        <begin position="273"/>
        <end position="307"/>
    </location>
</feature>
<feature type="coiled-coil region" evidence="2">
    <location>
        <begin position="175"/>
        <end position="202"/>
    </location>
</feature>
<feature type="domain" description="Minor extracellular protease Epr GA-like" evidence="3">
    <location>
        <begin position="483"/>
        <end position="586"/>
    </location>
</feature>
<feature type="coiled-coil region" evidence="2">
    <location>
        <begin position="3003"/>
        <end position="3037"/>
    </location>
</feature>
<protein>
    <submittedName>
        <fullName evidence="4">VCBS repeat-containing protein</fullName>
    </submittedName>
</protein>
<feature type="coiled-coil region" evidence="2">
    <location>
        <begin position="2058"/>
        <end position="2092"/>
    </location>
</feature>
<feature type="coiled-coil region" evidence="2">
    <location>
        <begin position="4998"/>
        <end position="5032"/>
    </location>
</feature>
<feature type="domain" description="Minor extracellular protease Epr GA-like" evidence="3">
    <location>
        <begin position="3738"/>
        <end position="3841"/>
    </location>
</feature>
<feature type="domain" description="Minor extracellular protease Epr GA-like" evidence="3">
    <location>
        <begin position="1218"/>
        <end position="1321"/>
    </location>
</feature>
<feature type="coiled-coil region" evidence="2">
    <location>
        <begin position="4473"/>
        <end position="4507"/>
    </location>
</feature>
<dbReference type="Pfam" id="PF00353">
    <property type="entry name" value="HemolysinCabind"/>
    <property type="match status" value="1"/>
</dbReference>
<feature type="domain" description="Minor extracellular protease Epr GA-like" evidence="3">
    <location>
        <begin position="588"/>
        <end position="691"/>
    </location>
</feature>
<evidence type="ECO:0000313" key="4">
    <source>
        <dbReference type="EMBL" id="UTG71603.1"/>
    </source>
</evidence>
<feature type="domain" description="Minor extracellular protease Epr GA-like" evidence="3">
    <location>
        <begin position="2058"/>
        <end position="2161"/>
    </location>
</feature>
<feature type="domain" description="Minor extracellular protease Epr GA-like" evidence="3">
    <location>
        <begin position="1743"/>
        <end position="1846"/>
    </location>
</feature>
<feature type="domain" description="Minor extracellular protease Epr GA-like" evidence="3">
    <location>
        <begin position="1638"/>
        <end position="1741"/>
    </location>
</feature>
<feature type="domain" description="Minor extracellular protease Epr GA-like" evidence="3">
    <location>
        <begin position="5733"/>
        <end position="5832"/>
    </location>
</feature>
<dbReference type="Pfam" id="PF22775">
    <property type="entry name" value="GA_3"/>
    <property type="match status" value="54"/>
</dbReference>
<dbReference type="PANTHER" id="PTHR13412">
    <property type="entry name" value="T-CELL IMMUNOMODULATORY PROTEIN HOMOLOG"/>
    <property type="match status" value="1"/>
</dbReference>
<feature type="domain" description="Minor extracellular protease Epr GA-like" evidence="3">
    <location>
        <begin position="4683"/>
        <end position="4786"/>
    </location>
</feature>
<feature type="domain" description="Minor extracellular protease Epr GA-like" evidence="3">
    <location>
        <begin position="3108"/>
        <end position="3211"/>
    </location>
</feature>
<feature type="domain" description="Minor extracellular protease Epr GA-like" evidence="3">
    <location>
        <begin position="5313"/>
        <end position="5416"/>
    </location>
</feature>
<feature type="coiled-coil region" evidence="2">
    <location>
        <begin position="378"/>
        <end position="412"/>
    </location>
</feature>
<accession>A0A9X9HXG4</accession>
<feature type="coiled-coil region" evidence="2">
    <location>
        <begin position="3318"/>
        <end position="3352"/>
    </location>
</feature>
<feature type="domain" description="Minor extracellular protease Epr GA-like" evidence="3">
    <location>
        <begin position="1428"/>
        <end position="1531"/>
    </location>
</feature>
<feature type="coiled-coil region" evidence="2">
    <location>
        <begin position="5313"/>
        <end position="5347"/>
    </location>
</feature>
<feature type="domain" description="Minor extracellular protease Epr GA-like" evidence="3">
    <location>
        <begin position="1533"/>
        <end position="1636"/>
    </location>
</feature>
<feature type="domain" description="Minor extracellular protease Epr GA-like" evidence="3">
    <location>
        <begin position="1008"/>
        <end position="1111"/>
    </location>
</feature>
<dbReference type="SUPFAM" id="SSF51120">
    <property type="entry name" value="beta-Roll"/>
    <property type="match status" value="1"/>
</dbReference>
<feature type="coiled-coil region" evidence="2">
    <location>
        <begin position="2793"/>
        <end position="2827"/>
    </location>
</feature>
<feature type="coiled-coil region" evidence="2">
    <location>
        <begin position="1638"/>
        <end position="1672"/>
    </location>
</feature>
<feature type="coiled-coil region" evidence="2">
    <location>
        <begin position="5628"/>
        <end position="5662"/>
    </location>
</feature>
<evidence type="ECO:0000256" key="2">
    <source>
        <dbReference type="SAM" id="Coils"/>
    </source>
</evidence>
<feature type="domain" description="Minor extracellular protease Epr GA-like" evidence="3">
    <location>
        <begin position="4578"/>
        <end position="4681"/>
    </location>
</feature>
<feature type="domain" description="Minor extracellular protease Epr GA-like" evidence="3">
    <location>
        <begin position="1953"/>
        <end position="2056"/>
    </location>
</feature>
<dbReference type="InterPro" id="IPR011049">
    <property type="entry name" value="Serralysin-like_metalloprot_C"/>
</dbReference>
<feature type="coiled-coil region" evidence="2">
    <location>
        <begin position="3108"/>
        <end position="3142"/>
    </location>
</feature>
<feature type="coiled-coil region" evidence="2">
    <location>
        <begin position="798"/>
        <end position="832"/>
    </location>
</feature>
<feature type="coiled-coil region" evidence="2">
    <location>
        <begin position="588"/>
        <end position="622"/>
    </location>
</feature>
<dbReference type="InterPro" id="IPR028994">
    <property type="entry name" value="Integrin_alpha_N"/>
</dbReference>
<feature type="coiled-coil region" evidence="2">
    <location>
        <begin position="1008"/>
        <end position="1042"/>
    </location>
</feature>
<feature type="coiled-coil region" evidence="2">
    <location>
        <begin position="2163"/>
        <end position="2197"/>
    </location>
</feature>
<feature type="domain" description="Minor extracellular protease Epr GA-like" evidence="3">
    <location>
        <begin position="5208"/>
        <end position="5311"/>
    </location>
</feature>
<reference evidence="4" key="1">
    <citation type="submission" date="2021-04" db="EMBL/GenBank/DDBJ databases">
        <title>Characterizing Neisseria spp. as novel respiratory pathobionts in bronchiectasis.</title>
        <authorList>
            <person name="Li L."/>
            <person name="Mac Aogain M."/>
            <person name="Xu T."/>
            <person name="Jaggi T.K."/>
            <person name="Chan L.Y."/>
            <person name="Keir H.R."/>
            <person name="Dicker A.J."/>
            <person name="Qu J."/>
            <person name="Liu Y."/>
            <person name="Chen H.S."/>
            <person name="Koh M.S."/>
            <person name="Ong T.H."/>
            <person name="Lim A.Y.H."/>
            <person name="Abisheganaden J."/>
            <person name="Low T.B."/>
            <person name="Oliver B.G."/>
            <person name="Tan N.S."/>
            <person name="Fang M."/>
            <person name="Chalmers J.D."/>
            <person name="Chotirmall S.H."/>
        </authorList>
    </citation>
    <scope>NUCLEOTIDE SEQUENCE</scope>
    <source>
        <strain evidence="4">TT0073</strain>
    </source>
</reference>
<dbReference type="InterPro" id="IPR024881">
    <property type="entry name" value="Tip"/>
</dbReference>
<feature type="domain" description="Minor extracellular protease Epr GA-like" evidence="3">
    <location>
        <begin position="3003"/>
        <end position="3106"/>
    </location>
</feature>
<evidence type="ECO:0000259" key="3">
    <source>
        <dbReference type="Pfam" id="PF22775"/>
    </source>
</evidence>
<feature type="coiled-coil region" evidence="2">
    <location>
        <begin position="4578"/>
        <end position="4612"/>
    </location>
</feature>
<feature type="domain" description="Minor extracellular protease Epr GA-like" evidence="3">
    <location>
        <begin position="174"/>
        <end position="271"/>
    </location>
</feature>
<feature type="domain" description="Minor extracellular protease Epr GA-like" evidence="3">
    <location>
        <begin position="4788"/>
        <end position="4891"/>
    </location>
</feature>
<feature type="coiled-coil region" evidence="2">
    <location>
        <begin position="4893"/>
        <end position="4927"/>
    </location>
</feature>
<dbReference type="RefSeq" id="WP_254321269.1">
    <property type="nucleotide sequence ID" value="NZ_CP073116.1"/>
</dbReference>
<feature type="domain" description="Minor extracellular protease Epr GA-like" evidence="3">
    <location>
        <begin position="1323"/>
        <end position="1426"/>
    </location>
</feature>
<feature type="coiled-coil region" evidence="2">
    <location>
        <begin position="3633"/>
        <end position="3667"/>
    </location>
</feature>
<feature type="domain" description="Minor extracellular protease Epr GA-like" evidence="3">
    <location>
        <begin position="3423"/>
        <end position="3526"/>
    </location>
</feature>
<feature type="domain" description="Minor extracellular protease Epr GA-like" evidence="3">
    <location>
        <begin position="3213"/>
        <end position="3316"/>
    </location>
</feature>
<keyword evidence="1" id="KW-0732">Signal</keyword>
<feature type="coiled-coil region" evidence="2">
    <location>
        <begin position="3528"/>
        <end position="3562"/>
    </location>
</feature>
<feature type="coiled-coil region" evidence="2">
    <location>
        <begin position="2373"/>
        <end position="2407"/>
    </location>
</feature>
<dbReference type="Pfam" id="PF13517">
    <property type="entry name" value="FG-GAP_3"/>
    <property type="match status" value="1"/>
</dbReference>
<feature type="domain" description="Minor extracellular protease Epr GA-like" evidence="3">
    <location>
        <begin position="273"/>
        <end position="376"/>
    </location>
</feature>
<feature type="domain" description="Minor extracellular protease Epr GA-like" evidence="3">
    <location>
        <begin position="3843"/>
        <end position="3946"/>
    </location>
</feature>
<proteinExistence type="predicted"/>
<dbReference type="InterPro" id="IPR013517">
    <property type="entry name" value="FG-GAP"/>
</dbReference>
<feature type="coiled-coil region" evidence="2">
    <location>
        <begin position="4158"/>
        <end position="4192"/>
    </location>
</feature>
<dbReference type="Proteomes" id="UP001057305">
    <property type="component" value="Chromosome"/>
</dbReference>
<feature type="domain" description="Minor extracellular protease Epr GA-like" evidence="3">
    <location>
        <begin position="3318"/>
        <end position="3421"/>
    </location>
</feature>
<dbReference type="SUPFAM" id="SSF69318">
    <property type="entry name" value="Integrin alpha N-terminal domain"/>
    <property type="match status" value="1"/>
</dbReference>
<dbReference type="InterPro" id="IPR054725">
    <property type="entry name" value="Epr_GA-like"/>
</dbReference>
<organism evidence="4 5">
    <name type="scientific">Neisseria subflava</name>
    <dbReference type="NCBI Taxonomy" id="28449"/>
    <lineage>
        <taxon>Bacteria</taxon>
        <taxon>Pseudomonadati</taxon>
        <taxon>Pseudomonadota</taxon>
        <taxon>Betaproteobacteria</taxon>
        <taxon>Neisseriales</taxon>
        <taxon>Neisseriaceae</taxon>
        <taxon>Neisseria</taxon>
    </lineage>
</organism>
<feature type="domain" description="Minor extracellular protease Epr GA-like" evidence="3">
    <location>
        <begin position="4998"/>
        <end position="5101"/>
    </location>
</feature>
<gene>
    <name evidence="4" type="ORF">KCG56_09675</name>
</gene>
<feature type="coiled-coil region" evidence="2">
    <location>
        <begin position="1113"/>
        <end position="1147"/>
    </location>
</feature>
<dbReference type="GO" id="GO:0005509">
    <property type="term" value="F:calcium ion binding"/>
    <property type="evidence" value="ECO:0007669"/>
    <property type="project" value="InterPro"/>
</dbReference>
<evidence type="ECO:0000256" key="1">
    <source>
        <dbReference type="ARBA" id="ARBA00022729"/>
    </source>
</evidence>
<feature type="coiled-coil region" evidence="2">
    <location>
        <begin position="3423"/>
        <end position="3457"/>
    </location>
</feature>
<feature type="coiled-coil region" evidence="2">
    <location>
        <begin position="1428"/>
        <end position="1462"/>
    </location>
</feature>
<feature type="domain" description="Minor extracellular protease Epr GA-like" evidence="3">
    <location>
        <begin position="1848"/>
        <end position="1951"/>
    </location>
</feature>
<feature type="coiled-coil region" evidence="2">
    <location>
        <begin position="2478"/>
        <end position="2512"/>
    </location>
</feature>
<feature type="domain" description="Minor extracellular protease Epr GA-like" evidence="3">
    <location>
        <begin position="2478"/>
        <end position="2581"/>
    </location>
</feature>
<feature type="coiled-coil region" evidence="2">
    <location>
        <begin position="1533"/>
        <end position="1567"/>
    </location>
</feature>
<feature type="domain" description="Minor extracellular protease Epr GA-like" evidence="3">
    <location>
        <begin position="2583"/>
        <end position="2686"/>
    </location>
</feature>
<feature type="coiled-coil region" evidence="2">
    <location>
        <begin position="903"/>
        <end position="937"/>
    </location>
</feature>
<dbReference type="PANTHER" id="PTHR13412:SF0">
    <property type="entry name" value="T-CELL IMMUNOMODULATORY PROTEIN"/>
    <property type="match status" value="1"/>
</dbReference>
<feature type="coiled-coil region" evidence="2">
    <location>
        <begin position="1953"/>
        <end position="1987"/>
    </location>
</feature>
<feature type="domain" description="Minor extracellular protease Epr GA-like" evidence="3">
    <location>
        <begin position="5418"/>
        <end position="5521"/>
    </location>
</feature>
<feature type="domain" description="Minor extracellular protease Epr GA-like" evidence="3">
    <location>
        <begin position="3528"/>
        <end position="3631"/>
    </location>
</feature>
<feature type="domain" description="Minor extracellular protease Epr GA-like" evidence="3">
    <location>
        <begin position="3633"/>
        <end position="3736"/>
    </location>
</feature>
<feature type="coiled-coil region" evidence="2">
    <location>
        <begin position="2688"/>
        <end position="2722"/>
    </location>
</feature>
<keyword evidence="2" id="KW-0175">Coiled coil</keyword>
<feature type="domain" description="Minor extracellular protease Epr GA-like" evidence="3">
    <location>
        <begin position="5628"/>
        <end position="5731"/>
    </location>
</feature>
<feature type="domain" description="Minor extracellular protease Epr GA-like" evidence="3">
    <location>
        <begin position="4473"/>
        <end position="4576"/>
    </location>
</feature>
<feature type="domain" description="Minor extracellular protease Epr GA-like" evidence="3">
    <location>
        <begin position="2373"/>
        <end position="2476"/>
    </location>
</feature>
<feature type="coiled-coil region" evidence="2">
    <location>
        <begin position="693"/>
        <end position="727"/>
    </location>
</feature>
<feature type="domain" description="Minor extracellular protease Epr GA-like" evidence="3">
    <location>
        <begin position="4368"/>
        <end position="4471"/>
    </location>
</feature>
<feature type="coiled-coil region" evidence="2">
    <location>
        <begin position="3213"/>
        <end position="3247"/>
    </location>
</feature>
<sequence length="6545" mass="657197">MSKNISVKINSGNETVETVKLNATNKKVIIKAQPNVNYELVDDNTQYAPETIDTKRIGNDLHIAFEGTDINQESDLVLEGYYENNNTELLLGKAENGRYYAYVPQSGVESDAVTLLAEEVFAPQALGGNSVATPFWAFNPNWLWVAAGVVAVGGIIAAVSGSSGSSSAPVGNSALNDALDKVKAAEAAEKAAEKALADANADGIISQAEADAIAALNDTVNSTKAAADAAVKALPEGAKDAEGNTKASLQTRTDDVNPVALPTVTDANNNGIKDSDEAAIKDALDKVKAAEAAEKAAEKALADANADGIISQAEADAIAALNDTVNSTKAAADAAVKALPEGAKDAEGNTKASLQTRTDDVNPVALPTVTDANNNGIKDSDEAAIKDALDKVKAAEAAEKAAEKALADANADGIISQAEADAIAALNDTVNSTKAAADAAVKALPEGAKDAEGNTKASLQTRTDDVNPVALPTVTDANNNGIKDSDEAAIKDALDKVKAAEAAEKAAEKALADANADGIISQAEADAIAALNDTVNSTKAAADAAVKALPEGAKDAEGNTKASLQTRTDDVNPVALPTVTDANNNGIKDSDEAAIKDALDKVKAAEAAEKAAEKALADANADGIISQAEADAIAALNDTVNSTKAAADAAVKALPEGAKDAEGNTKASLQTRTDDVNPVALPTVTDANNNGIKDSDEAAIKDALDKVKAAEAAEKAAEKALADANADGIISQAEADAIAALNDTVNSTKAAADAAVKALPEGAKDAEGNTKASLQTRTDDVNPVALPTVTDANNNGIKDSDEAAIKDALDKVKAAEAAEKAAEKALADANADGIISQAEADAIAALNDTVNSTKAAADAAVKALPEGAKDAEGNTKASLQTRTDDVNPVALPTVTDANNNGIKDSDEAAIKDALDKVKAAEAAEKAAEKALADANADGIISQAEADAIAALNDTVNSTKAAADAAVKALPEGAKDAEGNTKASLQTRTDDVNPVALPTVTDANNNGIKDSDEAAIKDALDKVKAAEAAEKAAEKALADANADGIISQAEADAIAALNDTVNSTKAAADAAVKALPEGAKDAEGNTKASLQTRTDDVNPVALPTVTDANNNGIKDSDEAAIKDALDKVKAAEAAEKAAEKALADANADGIISQAEADAIAALNDTVNSTKAAADAAVKALPEGAKDAEGNTKASLQTRTDDVNPVALPTVTDANNNGIKDSDEAAIKDALDKVKAAEAAEKAAEKALADANADGIISQAEADAIAALNDTVNSTKAAADAAVKALPEGAKDAEGNTKASLQTRTDDVNPVALPTVTDANNNGIKDSDEAAIKDALDKVKAAEAAEKAAEKALADANADGIISQAEADAIAALNDTVNSTKAAADAAVKALPEGAKDAEGNTKASLQTRTDDVNPVALPTVTDANNNGIKDSDEAAIKDALDKVKAAEAAEKAAEKALADANADGIISQAEADAIAALNDTVNSTKAAADAAVKALPEGAKDAEGNTKASLQTRTDDVNPVALPTVTDANNNGIKDSDEAAIKDALDKVKAAEAAEKAAEKALADANADGIISQAEADAIAALNDTVNSTKAAADAAVKALPEGAKDAEGNTKASLQTRTDDVNPVALPTVTDANNNGIKDSDEAAIKDALDKVKAAEAAEKAAEKALADANADGIISQAEADAIAALNDTVNSTKAAADAAVKALPEGAKDAEGNTKASLQTRTDDVNPVALPTVTDANNNGIKDSDEAAIKDALDKVKAAEAAEKAAEKALADANADGIISQAEADAIAALNDTVNSTKAAADAAVKALPEGAKDAEGNTKASLQTRTDDVNPVALPTVTDANNNGIKDSDEAAIKDALDKVKAAEAAEKAAEKALADANADGIISQAEADAIAALNDTVNSTKAAADAAVKALPEGAKDAEGNTKASLQTRTDDVNPVALPTVTDANNNGIKDSDEAAIKDALDKVKAAEAAEKAAEKALADANADGIISQAEADAIAALNDTVNSTKAAADAAVKALPEGAKDAEGNTKASLQTRTDDVNPVALPTVTDANNNGIKDSDEAAIKDALDKVKAAEAAEKAAEKALADANADGIISQAEADAIAALNDTVNSTKAAADAAVKALPEGAKDAEGNTKASLQTRTDDVNPVALPTVTDANNNGIKDSDEAAIKDALDKVKAAEAAEKAAEKALADANADGIISQAEADAIAALNDTVNSTKAAADAAVKALPEGAKDAEGNTKASLQTRTDDVNPVALPTVTDANNNGIKDSDEAAIKDALDKVKAAEAAEKAAEKALADANADGIISQAEADAIAALNDTVNSTKAAADAAVKALPEGAKDAEGNTKASLQTRTDDVNPVALPTVTDANNNGIKDSDEAAIKDALDKVKAAEAAEKAAEKALADANADGIISQAEADAIAALNDTVNSTKAAADAAVKALPEGAKDAEGNTKASLQTRTDDVNPVALPTVTDANNNGIKDSDEAAIKDALDKVKAAEAAEKAAEKALADANADGIISQAEADAIAALNDTVNSTKAAADAAVKALPEGAKDAEGNTKASLQTRTDDVNPVALPTVTDANNNGIKDSDEAAIKDALDKVKAAEAAEKAAEKALADANADGIISQAEADAIAALNDTVNSTKAAADAAVKALPEGAKDAEGNTKASLQTRTDDVNPVALPTVTDANNNGIKDSDEAAIKDALDKVKAAEAAEKAAEKALADANADGIISQAEADAIAALNDTVNSTKAAADAAVKALPEGAKDAEGNTKASLQTRTDDVNPVALPTVTDANNNGIKDSDEAAIKDALDKVKAAEAAEKAAEKALADANADGIISQAEADAIAALNDTVNSTKAAADAAVKALPEGAKDAEGNTKASLQTRTDDVNPVALPTVTDANNNGIKDSDEAAIKDALDKVKAAEAAEKAAEKALADANADGIISQAEADAIAALNDTVNSTKAAADAAVKALPEGAKDAEGNTKASLQTRTDDVNPVALPTVTDANNNGIKDSDEAAIKDALDKVKAAEAAEKAAEKALADANADGIISQAEADAIAALNDTVNSTKAAADAAVKALPEGAKDAEGNTKASLQTRTDDVNPVALPTVTDANNNGIKDSDEAAIKDALDKVKAAEAAEKAAEKALADANADGIISQAEADAIAALNDTVNSTKAAADAAVKALPEGAKDAEGNTKASLQTRTDDVNPVALPTVTDANNNGIKDSDEAAIKDALDKVKAAEAAEKAAEKALADANADGIISQAEADAIAALNDTVNSTKAAADAAVKALPEGAKDAEGNTKASLQTRTDDVNPVALPTVTDANNNGIKDSDEAAIKDALDKVKAAEAAEKAAEKALADANADGIISQAEADAIAALNDTVNSTKAAADAAVKALPEGAKDAEGNTKASLQTRTDDVNPVALPTVTDANNNGIKDSDEAAIKDALDKVKAAEAAEKAAEKALADANADGIISQAEADAIAALNDTVNSTKAAADAAVKALPEGAKDAEGNTKASLQTRTDDVNPVALPTVTDANNNGIKDSDEAAIKDALDKVKAAEAAEKAAEKALADANADGIISQAEADAIAALNDTVNSTKAAADAAVKALPEGAKDAEGNTKASLQTRTDDVNPVALPTVTDANNNGIKDSDEAAIKDALDKVKAAEAAEKAAEKALADANADGIISQAEADAIAALNDTVNSTKAAADAAVKALPEGAKDAEGNTKASLQTRTDDVNPVALPTVTDANNNGIKDSDEAAIKDALDKVKAAEAAEKAAEKALADANADGIISQAEADAIAALNDTVNSTKAAADAAVKALPEGAKDAEGNTKASLQTRTDDVNPVALPTVTDANNNGIKDSDEAAIKDALDKVKAAEAAEKAAEKALADANADGIISQAEADAIAALNDTVNSTKAAADAAVKALPEGAKDAEGNTKASLQTRTDDVNPVALPTVTDANNNGIKDSDEAAIKDALDKVKAAEAAEKAAEKALADANADGIISQAEADAIAALNDTVNSTKAAADAAVKALPEGAKDAEGNTKASLQTRTDDVNPVALPTVTDANNNGIKDSDEAAIKDALDKVKAAEAAEKAAEKALADANADGIISQAEADAIAALNDTVNSTKAAADAAVKALPEGAKDAEGNTKASLQTRTDDVNPVALPTVTDANNNGIKDSDEAAIKDALDKVKAAEAAEKAAEKALADANADGIISQAEADAIAALNDTVNSTKAAADAAVKALPEGAKDAEGNTKASLQTRTDDVNPVALPTVTDANNNGIKDSDEAAIKDALDKVKAAEAAEKAAEKALADANADGIISQAEADAIAALNDTVNSTKAAADAAVKALPEGAKDAEGNTKASLQTRTDDVNPVALPTVTDANNNGIKDSDEAAIKDALDKVKAAEAAEKAAEKALADANADGIISQAEADAIAALNDTVNSTKAAADAAVKALPEGAKDAEGNTKASLQTRTDDVNPVALPTVTDANNNGIKDSDEAAIKDALDKVKAAEAAEKAAEKALADANADGIISQAEADAIAALNDTVNSTKAAADAAVKALPEGAKDAEGNTKASLQTRTDDVNPVALPTVTDANNNGIKDSDEAAIKDALDKVKAAEAAEKAAEKALADANADGIISQAEADAIAALNDTVNSTKAAADAAVKALPEGAKDAEGNTKASLQTRTDDVNPVALPTVTDANNNGIKDSDEAAIKDALDKVKAAEAAEKAAEKALADANADGIISQAEADAIAALNDTVNSTKAAADAAVKALPEGAKDAEGNTKASLQTRTDDVNPVALPTVTDANNNGIKDSDEAAIKDALDKVKAAEAAEKAAEKALADANADGIISQAEADAIAALNDTVNSTKAAADAAVKALPEGAKDAEGNTKASLQTRTDDVNPVALPTVTDANNNGIKDSDEAAIKDALDKVKAAEAAEKAAEKALADANADGIISQAEADAIAALNDTVNSTKAAADAAVKALPEGAKDAEGNTKASLQTRTDDVNPVALPTVTDANNNGIKDSDEAAIKDALDKVKAAEAAEKAAEKALADANADGIISQAEADAIAALNDTVNSTKAAADAAVKALPEGAKDAEGNTKASLQTRTDDVNPVALPTVTDANNNGIKDSDEAAIKDALDKVKAAEAAEKAAEKALADANADGIISQAEADAIAALNDTVNSTKAAADAAVKALPEGAKDAEGNTKASLQTRTDDVNPVALPTVTDANNNGIKDSDEAAIKDALDKVKAAEAAEKAAEKALADANADGIISQAEADAIAALNDTVNSTKAAADAAVKALPEGAKDAEGNTKASLQTRTDDVNPVALPTVTDANNNGIKDSDEAAIKDALDKVKAAEAAEKAAEKALADANADGIISQAEADAIAALNDTVNSTKAAADAAVKALPEGAKDAEGNTKASLQTRTDDVNPVALPTVTDANNNGIKDSDEAAIKDALDKVKAAEAAEKAAEKALADANADGIISQAEADAIAALNDTVNSTKAAADAAVKALPEGAKDAEGNTKASLQTRTDDVNPVALPTVTDANNNGIKDSDEAAIKDALDKVKAAEAAEKAAEKALADANADGIISQAEADAIAALNDTVNSTKAAADAAVKALPEGAKDAEGNTKASLQTRTDDVNPVALPTVTDANNNGIKDSDEAAIKDALDKVKAAEAAEKAAEKALADANADGIISQAEADAIAALNDTVNSTKAAADAAVKALPEGAKDAEGNTKASLQTRTDDVNPVALPTVTDANNNGIKDSDEAAIKDALDKVKAAEAAEKAAEKALADANADGIISQKEADNLTKLNAKVAETKSVADAAVKALPATAKDVEGNTPTSLQTRVDNVNEVNVPAVTEAKVTIVNYTDDYGSTTGTFVSNTKTDDNTPTIKGTTTLPSSTVHFYEINLDGAFVKLGSTTADSSGNWSYEPTWLTNREHKIYASSTEITSKDDAQSSIVIDVEGVTTPPTSVGAQKEYWSATTVGDINGDGYDDIGMGSWNAGKADAILGGTNLTLAGNNYIGSAIWHQAGVGDVNGDGYNDVLFGTAAETGGMARLYTGGPNGLTSKTNIGNGIAAAAGDVNGDGIVDMIMMGATSSNVYYGSTNGSYTKSGNLSFGYNSAGNGISWGAQQYAAGVGDFNGDGYNDVVTTNGIYFGSATGLSDSNKISFNHGVTSANAAGDVNGDGYADVVVVDGKYGNSYVLFGGKNKDSVSFSNIKGFGFVSGANGGFAISTIQGSLQTADYSNAVGVGDVNGDGLADVLITTYGNTGTGVSAAWQYAKYKTDSYIVYGKTDSKTVDPSTLGKKGIIVPNNQADGSSSVGMVDVNGDGLADIYVNSYNTSGKLFYGGSSLGAEPTVRGSGVVRGNVHSNFIAGSNGDDIIYGEGGADIIYAGSGNDRIVLNADNLNYLSKGFQTANADGSLINEGKGRLARIDGGNGHNTLAFDSDVTEVDLTKIDNVGTGFMKTAVGMSRIANIDHIDLTNGVATKLVLEAKDVLDMNPGLKSYTSDAKHQLMVSGEAGDTVTIKDVGSNWNQTPTTTNVNGHTYNVYTSTTANGAQLLVETDVSVEFI</sequence>
<feature type="domain" description="Minor extracellular protease Epr GA-like" evidence="3">
    <location>
        <begin position="2898"/>
        <end position="3001"/>
    </location>
</feature>
<feature type="coiled-coil region" evidence="2">
    <location>
        <begin position="3843"/>
        <end position="3877"/>
    </location>
</feature>